<evidence type="ECO:0000313" key="4">
    <source>
        <dbReference type="EMBL" id="CAI8043655.1"/>
    </source>
</evidence>
<sequence>MEEPKNHVFFWLILYLYLLNQGECQASEIKGCDVVSVVAVEEVQDTNGLRISLALITEDTVESTVVTELPGATVAQPECGPGLSRCPLVCRPGHYDKGPLCQFPVRVNGTENFLTLTQFERVASPEGLRVKDTKFIPPATASCVPLVVFKGGPEAPVENLVPCLDTTATDNPFLYFETLEDSTLRADELVSGEYVNVDGDISRVLYGENIKGCSPEHNAFFKVGHKVYVFRVFVNGEASFHHAEIDNCPLVADFRFFEPGHVQFQCSPTDTVLYDPCNSGDVVERLDLTVNASVFQCQEANLNIRHFEGNLTVSVYGSDAEDDSESVSILPFNDTTTGKCVGGQSPVLFLARSNGETYFLDLSTGKLHFLASDTCGPHSCLELSVLHTESGLVVGVFDYSTNDYLVLNLACPSSPEVSRVHYNSPPARVTLAASGTTQQCPPCNERDIPSASSTPLTPSGGSATGPDVTSPDEPSIATPDQGNNLAAATDSGTLIGVSIGVIVTVVLAAALVILSIVALVWFQKSKRSSSSSSSTGESDVTAGACREGEIDSATGVSGESDASSAVESIPVLPIGEDVVDAVAVSPSEADDPGEQMVMVATGNTADRTRFTPGEVRDNYDERTEREQDCNDMEHKMWNMESAL</sequence>
<feature type="region of interest" description="Disordered" evidence="1">
    <location>
        <begin position="433"/>
        <end position="484"/>
    </location>
</feature>
<evidence type="ECO:0000256" key="1">
    <source>
        <dbReference type="SAM" id="MobiDB-lite"/>
    </source>
</evidence>
<comment type="caution">
    <text evidence="4">The sequence shown here is derived from an EMBL/GenBank/DDBJ whole genome shotgun (WGS) entry which is preliminary data.</text>
</comment>
<dbReference type="AlphaFoldDB" id="A0AA35T8D1"/>
<gene>
    <name evidence="4" type="ORF">GBAR_LOCUS24213</name>
</gene>
<keyword evidence="2" id="KW-0472">Membrane</keyword>
<evidence type="ECO:0000256" key="3">
    <source>
        <dbReference type="SAM" id="SignalP"/>
    </source>
</evidence>
<evidence type="ECO:0000256" key="2">
    <source>
        <dbReference type="SAM" id="Phobius"/>
    </source>
</evidence>
<feature type="signal peptide" evidence="3">
    <location>
        <begin position="1"/>
        <end position="26"/>
    </location>
</feature>
<feature type="compositionally biased region" description="Polar residues" evidence="1">
    <location>
        <begin position="450"/>
        <end position="461"/>
    </location>
</feature>
<evidence type="ECO:0000313" key="5">
    <source>
        <dbReference type="Proteomes" id="UP001174909"/>
    </source>
</evidence>
<organism evidence="4 5">
    <name type="scientific">Geodia barretti</name>
    <name type="common">Barrett's horny sponge</name>
    <dbReference type="NCBI Taxonomy" id="519541"/>
    <lineage>
        <taxon>Eukaryota</taxon>
        <taxon>Metazoa</taxon>
        <taxon>Porifera</taxon>
        <taxon>Demospongiae</taxon>
        <taxon>Heteroscleromorpha</taxon>
        <taxon>Tetractinellida</taxon>
        <taxon>Astrophorina</taxon>
        <taxon>Geodiidae</taxon>
        <taxon>Geodia</taxon>
    </lineage>
</organism>
<accession>A0AA35T8D1</accession>
<keyword evidence="5" id="KW-1185">Reference proteome</keyword>
<feature type="transmembrane region" description="Helical" evidence="2">
    <location>
        <begin position="494"/>
        <end position="522"/>
    </location>
</feature>
<keyword evidence="3" id="KW-0732">Signal</keyword>
<feature type="chain" id="PRO_5041328693" evidence="3">
    <location>
        <begin position="27"/>
        <end position="643"/>
    </location>
</feature>
<reference evidence="4" key="1">
    <citation type="submission" date="2023-03" db="EMBL/GenBank/DDBJ databases">
        <authorList>
            <person name="Steffen K."/>
            <person name="Cardenas P."/>
        </authorList>
    </citation>
    <scope>NUCLEOTIDE SEQUENCE</scope>
</reference>
<protein>
    <submittedName>
        <fullName evidence="4">Uncharacterized protein</fullName>
    </submittedName>
</protein>
<keyword evidence="2" id="KW-0812">Transmembrane</keyword>
<proteinExistence type="predicted"/>
<dbReference type="Proteomes" id="UP001174909">
    <property type="component" value="Unassembled WGS sequence"/>
</dbReference>
<dbReference type="EMBL" id="CASHTH010003346">
    <property type="protein sequence ID" value="CAI8043655.1"/>
    <property type="molecule type" value="Genomic_DNA"/>
</dbReference>
<name>A0AA35T8D1_GEOBA</name>
<keyword evidence="2" id="KW-1133">Transmembrane helix</keyword>